<proteinExistence type="predicted"/>
<organism evidence="3 4">
    <name type="scientific">Escherichia marmotae</name>
    <dbReference type="NCBI Taxonomy" id="1499973"/>
    <lineage>
        <taxon>Bacteria</taxon>
        <taxon>Pseudomonadati</taxon>
        <taxon>Pseudomonadota</taxon>
        <taxon>Gammaproteobacteria</taxon>
        <taxon>Enterobacterales</taxon>
        <taxon>Enterobacteriaceae</taxon>
        <taxon>Escherichia</taxon>
    </lineage>
</organism>
<gene>
    <name evidence="3" type="ORF">HV018_10135</name>
</gene>
<evidence type="ECO:0000256" key="1">
    <source>
        <dbReference type="SAM" id="Coils"/>
    </source>
</evidence>
<evidence type="ECO:0000313" key="3">
    <source>
        <dbReference type="EMBL" id="QLP26999.1"/>
    </source>
</evidence>
<accession>A0A7L5X518</accession>
<sequence>MNEIELDYGAITLDNSILKGEGYRFYEGMLAQMRQFKDSPVKVIQTDIVHNEAINHISQELSRARSTIEQALRSANKQLKIKNDDIDKAREILSVEGSEEEIAEQQLDNYYTFIGAEKLDSSEHADLSVLMDMYFSTDPPFETGKDKKNEFPDAIALLSVEGWAESNDLNIIAVSQDNGWKEFSENSNRITVVSSLAEALEKFQPHNKVASIIAHIREDSLLDAENHVLKEIENAIIDSLDGEYISIEADSFMHYEWDDVNVSYVAHTLDDDKEGLVKIRVVRIDDESIVLKVGATVEVEVEASFSFSIKDSIDRDYVNMGGNVCTTTESYHTDILLTLAGDFSQGFDDIEVSEIEVLETISEARFGEIEPDWRNDYDEND</sequence>
<dbReference type="Proteomes" id="UP000510862">
    <property type="component" value="Chromosome"/>
</dbReference>
<reference evidence="3 4" key="1">
    <citation type="submission" date="2020-06" db="EMBL/GenBank/DDBJ databases">
        <title>REHAB project genomes.</title>
        <authorList>
            <person name="Shaw L.P."/>
        </authorList>
    </citation>
    <scope>NUCLEOTIDE SEQUENCE [LARGE SCALE GENOMIC DNA]</scope>
    <source>
        <strain evidence="3 4">RHB42-C09</strain>
    </source>
</reference>
<feature type="domain" description="DUF4935" evidence="2">
    <location>
        <begin position="11"/>
        <end position="180"/>
    </location>
</feature>
<name>A0A7L5X518_9ESCH</name>
<evidence type="ECO:0000259" key="2">
    <source>
        <dbReference type="Pfam" id="PF16289"/>
    </source>
</evidence>
<keyword evidence="1" id="KW-0175">Coiled coil</keyword>
<dbReference type="AlphaFoldDB" id="A0A7L5X518"/>
<feature type="coiled-coil region" evidence="1">
    <location>
        <begin position="54"/>
        <end position="92"/>
    </location>
</feature>
<dbReference type="EMBL" id="CP058207">
    <property type="protein sequence ID" value="QLP26999.1"/>
    <property type="molecule type" value="Genomic_DNA"/>
</dbReference>
<dbReference type="Pfam" id="PF16289">
    <property type="entry name" value="PIN_12"/>
    <property type="match status" value="1"/>
</dbReference>
<dbReference type="InterPro" id="IPR032557">
    <property type="entry name" value="DUF4935"/>
</dbReference>
<dbReference type="RefSeq" id="WP_181237417.1">
    <property type="nucleotide sequence ID" value="NZ_CP058207.1"/>
</dbReference>
<evidence type="ECO:0000313" key="4">
    <source>
        <dbReference type="Proteomes" id="UP000510862"/>
    </source>
</evidence>
<protein>
    <submittedName>
        <fullName evidence="3">DUF4935 domain-containing protein</fullName>
    </submittedName>
</protein>